<evidence type="ECO:0000256" key="2">
    <source>
        <dbReference type="SAM" id="Phobius"/>
    </source>
</evidence>
<reference evidence="3 4" key="1">
    <citation type="submission" date="2020-07" db="EMBL/GenBank/DDBJ databases">
        <title>Genomic Encyclopedia of Type Strains, Phase IV (KMG-IV): sequencing the most valuable type-strain genomes for metagenomic binning, comparative biology and taxonomic classification.</title>
        <authorList>
            <person name="Goeker M."/>
        </authorList>
    </citation>
    <scope>NUCLEOTIDE SEQUENCE [LARGE SCALE GENOMIC DNA]</scope>
    <source>
        <strain evidence="3 4">DSM 45533</strain>
    </source>
</reference>
<dbReference type="EMBL" id="JACDUR010000006">
    <property type="protein sequence ID" value="MBA2894680.1"/>
    <property type="molecule type" value="Genomic_DNA"/>
</dbReference>
<keyword evidence="2" id="KW-0472">Membrane</keyword>
<name>A0A7W0CPG2_9ACTN</name>
<dbReference type="AlphaFoldDB" id="A0A7W0CPG2"/>
<evidence type="ECO:0000256" key="1">
    <source>
        <dbReference type="SAM" id="MobiDB-lite"/>
    </source>
</evidence>
<proteinExistence type="predicted"/>
<feature type="transmembrane region" description="Helical" evidence="2">
    <location>
        <begin position="119"/>
        <end position="136"/>
    </location>
</feature>
<feature type="region of interest" description="Disordered" evidence="1">
    <location>
        <begin position="1"/>
        <end position="35"/>
    </location>
</feature>
<evidence type="ECO:0000313" key="3">
    <source>
        <dbReference type="EMBL" id="MBA2894680.1"/>
    </source>
</evidence>
<dbReference type="RefSeq" id="WP_220134150.1">
    <property type="nucleotide sequence ID" value="NZ_BAABAM010000004.1"/>
</dbReference>
<feature type="transmembrane region" description="Helical" evidence="2">
    <location>
        <begin position="142"/>
        <end position="161"/>
    </location>
</feature>
<feature type="compositionally biased region" description="Basic and acidic residues" evidence="1">
    <location>
        <begin position="1"/>
        <end position="12"/>
    </location>
</feature>
<organism evidence="3 4">
    <name type="scientific">Nonomuraea soli</name>
    <dbReference type="NCBI Taxonomy" id="1032476"/>
    <lineage>
        <taxon>Bacteria</taxon>
        <taxon>Bacillati</taxon>
        <taxon>Actinomycetota</taxon>
        <taxon>Actinomycetes</taxon>
        <taxon>Streptosporangiales</taxon>
        <taxon>Streptosporangiaceae</taxon>
        <taxon>Nonomuraea</taxon>
    </lineage>
</organism>
<feature type="transmembrane region" description="Helical" evidence="2">
    <location>
        <begin position="79"/>
        <end position="98"/>
    </location>
</feature>
<feature type="transmembrane region" description="Helical" evidence="2">
    <location>
        <begin position="168"/>
        <end position="190"/>
    </location>
</feature>
<keyword evidence="2" id="KW-1133">Transmembrane helix</keyword>
<protein>
    <submittedName>
        <fullName evidence="3">Uncharacterized protein</fullName>
    </submittedName>
</protein>
<accession>A0A7W0CPG2</accession>
<feature type="transmembrane region" description="Helical" evidence="2">
    <location>
        <begin position="44"/>
        <end position="73"/>
    </location>
</feature>
<keyword evidence="2" id="KW-0812">Transmembrane</keyword>
<dbReference type="Proteomes" id="UP000530928">
    <property type="component" value="Unassembled WGS sequence"/>
</dbReference>
<keyword evidence="4" id="KW-1185">Reference proteome</keyword>
<sequence length="211" mass="22206">MTPDGPHQDLARPTDPLTAPDGPHRGFSRSTDPRRGFSRLTDRLVAPGATLGEVSLSFAVAFAGAAVATLLAVRAALPALAVALIALVAFDLYGGAVVNATTSAKRWFHRPGRTARRHLLFVAVHVQPFLLAWAVPGVTWRAAATIYLVTLAAALAVEFTPAPLKRPAAFAATALSLALLPALPAALSWFGPLLLIKLLLAHLLPEDQAPR</sequence>
<comment type="caution">
    <text evidence="3">The sequence shown here is derived from an EMBL/GenBank/DDBJ whole genome shotgun (WGS) entry which is preliminary data.</text>
</comment>
<gene>
    <name evidence="3" type="ORF">HNR30_006052</name>
</gene>
<evidence type="ECO:0000313" key="4">
    <source>
        <dbReference type="Proteomes" id="UP000530928"/>
    </source>
</evidence>